<dbReference type="FunFam" id="3.40.50.10470:FF:000006">
    <property type="entry name" value="Methylthioribose-1-phosphate isomerase"/>
    <property type="match status" value="1"/>
</dbReference>
<dbReference type="RefSeq" id="WP_012963391.1">
    <property type="nucleotide sequence ID" value="NC_013799.1"/>
</dbReference>
<reference evidence="3 4" key="1">
    <citation type="journal article" date="2010" name="J. Bacteriol.">
        <title>Complete genome sequence of the thermophilic, obligately chemolithoautotrophic hydrogen-oxidizing bacterium Hydrogenobacter thermophilus TK-6.</title>
        <authorList>
            <person name="Arai H."/>
            <person name="Kanbe H."/>
            <person name="Ishii M."/>
            <person name="Igarashi Y."/>
        </authorList>
    </citation>
    <scope>NUCLEOTIDE SEQUENCE [LARGE SCALE GENOMIC DNA]</scope>
    <source>
        <strain evidence="4">DSM 6534 / IAM 12695 / TK-6 [Tokyo]</strain>
    </source>
</reference>
<dbReference type="KEGG" id="hth:HTH_0750"/>
<dbReference type="NCBIfam" id="NF004326">
    <property type="entry name" value="PRK05720.1"/>
    <property type="match status" value="1"/>
</dbReference>
<dbReference type="GO" id="GO:0003743">
    <property type="term" value="F:translation initiation factor activity"/>
    <property type="evidence" value="ECO:0007669"/>
    <property type="project" value="UniProtKB-KW"/>
</dbReference>
<dbReference type="OrthoDB" id="9803436at2"/>
<proteinExistence type="inferred from homology"/>
<keyword evidence="2" id="KW-0486">Methionine biosynthesis</keyword>
<dbReference type="NCBIfam" id="TIGR00524">
    <property type="entry name" value="eIF-2B_rel"/>
    <property type="match status" value="1"/>
</dbReference>
<organism evidence="3 4">
    <name type="scientific">Hydrogenobacter thermophilus (strain DSM 6534 / IAM 12695 / TK-6)</name>
    <dbReference type="NCBI Taxonomy" id="608538"/>
    <lineage>
        <taxon>Bacteria</taxon>
        <taxon>Pseudomonadati</taxon>
        <taxon>Aquificota</taxon>
        <taxon>Aquificia</taxon>
        <taxon>Aquificales</taxon>
        <taxon>Aquificaceae</taxon>
        <taxon>Hydrogenobacter</taxon>
    </lineage>
</organism>
<dbReference type="EMBL" id="AP011112">
    <property type="protein sequence ID" value="BAI69210.1"/>
    <property type="molecule type" value="Genomic_DNA"/>
</dbReference>
<dbReference type="InterPro" id="IPR005251">
    <property type="entry name" value="IF-M1Pi"/>
</dbReference>
<feature type="binding site" evidence="2">
    <location>
        <position position="177"/>
    </location>
    <ligand>
        <name>substrate</name>
    </ligand>
</feature>
<dbReference type="STRING" id="608538.HTH_0750"/>
<dbReference type="InterPro" id="IPR027363">
    <property type="entry name" value="M1Pi_N"/>
</dbReference>
<dbReference type="GO" id="GO:0019509">
    <property type="term" value="P:L-methionine salvage from methylthioadenosine"/>
    <property type="evidence" value="ECO:0007669"/>
    <property type="project" value="UniProtKB-UniRule"/>
</dbReference>
<evidence type="ECO:0000256" key="2">
    <source>
        <dbReference type="HAMAP-Rule" id="MF_01678"/>
    </source>
</evidence>
<keyword evidence="2" id="KW-0028">Amino-acid biosynthesis</keyword>
<feature type="binding site" evidence="2">
    <location>
        <begin position="228"/>
        <end position="229"/>
    </location>
    <ligand>
        <name>substrate</name>
    </ligand>
</feature>
<dbReference type="Gene3D" id="1.20.120.420">
    <property type="entry name" value="translation initiation factor eif-2b, domain 1"/>
    <property type="match status" value="1"/>
</dbReference>
<dbReference type="Proteomes" id="UP000002574">
    <property type="component" value="Chromosome"/>
</dbReference>
<dbReference type="AlphaFoldDB" id="D3DHA8"/>
<dbReference type="Pfam" id="PF01008">
    <property type="entry name" value="IF-2B"/>
    <property type="match status" value="1"/>
</dbReference>
<dbReference type="SUPFAM" id="SSF100950">
    <property type="entry name" value="NagB/RpiA/CoA transferase-like"/>
    <property type="match status" value="1"/>
</dbReference>
<feature type="binding site" evidence="2">
    <location>
        <position position="79"/>
    </location>
    <ligand>
        <name>substrate</name>
    </ligand>
</feature>
<comment type="pathway">
    <text evidence="2">Amino-acid biosynthesis; L-methionine biosynthesis via salvage pathway; L-methionine from S-methyl-5-thio-alpha-D-ribose 1-phosphate: step 1/6.</text>
</comment>
<keyword evidence="3" id="KW-0648">Protein biosynthesis</keyword>
<dbReference type="HAMAP" id="MF_01678">
    <property type="entry name" value="Salvage_MtnA"/>
    <property type="match status" value="1"/>
</dbReference>
<evidence type="ECO:0000313" key="4">
    <source>
        <dbReference type="Proteomes" id="UP000002574"/>
    </source>
</evidence>
<sequence length="317" mass="35590">MEVRAFYWEDDHLLLLDQRELPQKEVWLELRDHKAVAKAIKEMAVRGAPAIGCVAAYGFVLGVKKEDPQKVYEVLKSTRPTAYNLFWALDRMMKALKEGRDITEEAISIEREDYEANRRMGEIGSQFIDDGMRVLTHCNTGALATAGWGTALGVIRSAHYSGKRIHVFVNETRPYMQGARLTAWELLKEGIPHTLITDMTAGFLMKKGLIDAVFVGADRITKRGDVANKIGTYTLSVLAKTHNIPFYVVAPTSTFDPNMESGEDVPIEERSEEEVKSFKGCHFSPKETKALHIAFDITPAENITAIITEKGIIYPNR</sequence>
<dbReference type="eggNOG" id="COG0182">
    <property type="taxonomic scope" value="Bacteria"/>
</dbReference>
<dbReference type="NCBIfam" id="TIGR00512">
    <property type="entry name" value="salvage_mtnA"/>
    <property type="match status" value="1"/>
</dbReference>
<dbReference type="PANTHER" id="PTHR43475">
    <property type="entry name" value="METHYLTHIORIBOSE-1-PHOSPHATE ISOMERASE"/>
    <property type="match status" value="1"/>
</dbReference>
<dbReference type="PANTHER" id="PTHR43475:SF1">
    <property type="entry name" value="METHYLTHIORIBOSE-1-PHOSPHATE ISOMERASE"/>
    <property type="match status" value="1"/>
</dbReference>
<dbReference type="PATRIC" id="fig|608538.5.peg.760"/>
<dbReference type="InterPro" id="IPR011559">
    <property type="entry name" value="Initiation_fac_2B_a/b/d"/>
</dbReference>
<accession>D3DHA8</accession>
<dbReference type="EC" id="5.3.1.23" evidence="2"/>
<dbReference type="KEGG" id="hte:Hydth_0750"/>
<comment type="similarity">
    <text evidence="2">Belongs to the EIF-2B alpha/beta/delta subunits family. MtnA subfamily.</text>
</comment>
<comment type="function">
    <text evidence="2">Catalyzes the interconversion of methylthioribose-1-phosphate (MTR-1-P) into methylthioribulose-1-phosphate (MTRu-1-P).</text>
</comment>
<feature type="binding site" evidence="2">
    <location>
        <begin position="46"/>
        <end position="48"/>
    </location>
    <ligand>
        <name>substrate</name>
    </ligand>
</feature>
<dbReference type="GO" id="GO:0046523">
    <property type="term" value="F:S-methyl-5-thioribose-1-phosphate isomerase activity"/>
    <property type="evidence" value="ECO:0007669"/>
    <property type="project" value="UniProtKB-UniRule"/>
</dbReference>
<dbReference type="InterPro" id="IPR042529">
    <property type="entry name" value="IF_2B-like_C"/>
</dbReference>
<dbReference type="InterPro" id="IPR000649">
    <property type="entry name" value="IF-2B-related"/>
</dbReference>
<gene>
    <name evidence="3" type="primary">eif</name>
    <name evidence="2" type="synonym">mtnA</name>
    <name evidence="3" type="ordered locus">HTH_0750</name>
</gene>
<name>D3DHA8_HYDTT</name>
<evidence type="ECO:0000256" key="1">
    <source>
        <dbReference type="ARBA" id="ARBA00023235"/>
    </source>
</evidence>
<feature type="site" description="Transition state stabilizer" evidence="2">
    <location>
        <position position="138"/>
    </location>
</feature>
<dbReference type="FunFam" id="1.20.120.420:FF:000003">
    <property type="entry name" value="Methylthioribose-1-phosphate isomerase"/>
    <property type="match status" value="1"/>
</dbReference>
<keyword evidence="1 2" id="KW-0413">Isomerase</keyword>
<keyword evidence="4" id="KW-1185">Reference proteome</keyword>
<protein>
    <recommendedName>
        <fullName evidence="2">Methylthioribose-1-phosphate isomerase</fullName>
        <shortName evidence="2">M1Pi</shortName>
        <shortName evidence="2">MTR-1-P isomerase</shortName>
        <ecNumber evidence="2">5.3.1.23</ecNumber>
    </recommendedName>
    <alternativeName>
        <fullName evidence="2">S-methyl-5-thioribose-1-phosphate isomerase</fullName>
    </alternativeName>
</protein>
<dbReference type="InterPro" id="IPR037171">
    <property type="entry name" value="NagB/RpiA_transferase-like"/>
</dbReference>
<keyword evidence="3" id="KW-0396">Initiation factor</keyword>
<evidence type="ECO:0000313" key="3">
    <source>
        <dbReference type="EMBL" id="BAI69210.1"/>
    </source>
</evidence>
<dbReference type="Gene3D" id="3.40.50.10470">
    <property type="entry name" value="Translation initiation factor eif-2b, domain 2"/>
    <property type="match status" value="1"/>
</dbReference>
<dbReference type="UniPathway" id="UPA00904">
    <property type="reaction ID" value="UER00874"/>
</dbReference>
<feature type="active site" description="Proton donor" evidence="2">
    <location>
        <position position="218"/>
    </location>
</feature>
<comment type="catalytic activity">
    <reaction evidence="2">
        <text>5-(methylsulfanyl)-alpha-D-ribose 1-phosphate = 5-(methylsulfanyl)-D-ribulose 1-phosphate</text>
        <dbReference type="Rhea" id="RHEA:19989"/>
        <dbReference type="ChEBI" id="CHEBI:58533"/>
        <dbReference type="ChEBI" id="CHEBI:58548"/>
        <dbReference type="EC" id="5.3.1.23"/>
    </reaction>
</comment>